<dbReference type="SUPFAM" id="SSF51230">
    <property type="entry name" value="Single hybrid motif"/>
    <property type="match status" value="1"/>
</dbReference>
<dbReference type="InterPro" id="IPR011053">
    <property type="entry name" value="Single_hybrid_motif"/>
</dbReference>
<reference evidence="10 11" key="1">
    <citation type="submission" date="2024-06" db="EMBL/GenBank/DDBJ databases">
        <title>Genome of Rhodovulum iodosum, a marine photoferrotroph.</title>
        <authorList>
            <person name="Bianchini G."/>
            <person name="Nikeleit V."/>
            <person name="Kappler A."/>
            <person name="Bryce C."/>
            <person name="Sanchez-Baracaldo P."/>
        </authorList>
    </citation>
    <scope>NUCLEOTIDE SEQUENCE [LARGE SCALE GENOMIC DNA]</scope>
    <source>
        <strain evidence="10 11">UT/N1</strain>
    </source>
</reference>
<dbReference type="RefSeq" id="WP_369022872.1">
    <property type="nucleotide sequence ID" value="NZ_JBEHHI010000003.1"/>
</dbReference>
<dbReference type="InterPro" id="IPR023213">
    <property type="entry name" value="CAT-like_dom_sf"/>
</dbReference>
<evidence type="ECO:0000313" key="10">
    <source>
        <dbReference type="EMBL" id="MEX5729727.1"/>
    </source>
</evidence>
<dbReference type="PANTHER" id="PTHR43178:SF5">
    <property type="entry name" value="LIPOAMIDE ACYLTRANSFERASE COMPONENT OF BRANCHED-CHAIN ALPHA-KETO ACID DEHYDROGENASE COMPLEX, MITOCHONDRIAL"/>
    <property type="match status" value="1"/>
</dbReference>
<keyword evidence="5 7" id="KW-0450">Lipoyl</keyword>
<dbReference type="InterPro" id="IPR050743">
    <property type="entry name" value="2-oxoacid_DH_E2_comp"/>
</dbReference>
<dbReference type="Gene3D" id="3.30.559.10">
    <property type="entry name" value="Chloramphenicol acetyltransferase-like domain"/>
    <property type="match status" value="1"/>
</dbReference>
<evidence type="ECO:0000256" key="1">
    <source>
        <dbReference type="ARBA" id="ARBA00001938"/>
    </source>
</evidence>
<dbReference type="SUPFAM" id="SSF47005">
    <property type="entry name" value="Peripheral subunit-binding domain of 2-oxo acid dehydrogenase complex"/>
    <property type="match status" value="1"/>
</dbReference>
<dbReference type="SUPFAM" id="SSF52777">
    <property type="entry name" value="CoA-dependent acyltransferases"/>
    <property type="match status" value="1"/>
</dbReference>
<dbReference type="Pfam" id="PF02817">
    <property type="entry name" value="E3_binding"/>
    <property type="match status" value="1"/>
</dbReference>
<dbReference type="Pfam" id="PF00198">
    <property type="entry name" value="2-oxoacid_dh"/>
    <property type="match status" value="1"/>
</dbReference>
<evidence type="ECO:0000259" key="9">
    <source>
        <dbReference type="PROSITE" id="PS51826"/>
    </source>
</evidence>
<dbReference type="PANTHER" id="PTHR43178">
    <property type="entry name" value="DIHYDROLIPOAMIDE ACETYLTRANSFERASE COMPONENT OF PYRUVATE DEHYDROGENASE COMPLEX"/>
    <property type="match status" value="1"/>
</dbReference>
<dbReference type="InterPro" id="IPR001078">
    <property type="entry name" value="2-oxoacid_DH_actylTfrase"/>
</dbReference>
<comment type="similarity">
    <text evidence="2 7">Belongs to the 2-oxoacid dehydrogenase family.</text>
</comment>
<dbReference type="InterPro" id="IPR004167">
    <property type="entry name" value="PSBD"/>
</dbReference>
<accession>A0ABV3XWI9</accession>
<protein>
    <recommendedName>
        <fullName evidence="7">Dihydrolipoamide acetyltransferase component of pyruvate dehydrogenase complex</fullName>
        <ecNumber evidence="7">2.3.1.-</ecNumber>
    </recommendedName>
</protein>
<dbReference type="Pfam" id="PF00364">
    <property type="entry name" value="Biotin_lipoyl"/>
    <property type="match status" value="1"/>
</dbReference>
<dbReference type="InterPro" id="IPR003016">
    <property type="entry name" value="2-oxoA_DH_lipoyl-BS"/>
</dbReference>
<comment type="caution">
    <text evidence="10">The sequence shown here is derived from an EMBL/GenBank/DDBJ whole genome shotgun (WGS) entry which is preliminary data.</text>
</comment>
<evidence type="ECO:0000256" key="6">
    <source>
        <dbReference type="ARBA" id="ARBA00023315"/>
    </source>
</evidence>
<feature type="domain" description="Peripheral subunit-binding (PSBD)" evidence="9">
    <location>
        <begin position="120"/>
        <end position="157"/>
    </location>
</feature>
<evidence type="ECO:0000313" key="11">
    <source>
        <dbReference type="Proteomes" id="UP001560019"/>
    </source>
</evidence>
<evidence type="ECO:0000256" key="2">
    <source>
        <dbReference type="ARBA" id="ARBA00007317"/>
    </source>
</evidence>
<organism evidence="10 11">
    <name type="scientific">Rhodovulum iodosum</name>
    <dbReference type="NCBI Taxonomy" id="68291"/>
    <lineage>
        <taxon>Bacteria</taxon>
        <taxon>Pseudomonadati</taxon>
        <taxon>Pseudomonadota</taxon>
        <taxon>Alphaproteobacteria</taxon>
        <taxon>Rhodobacterales</taxon>
        <taxon>Paracoccaceae</taxon>
        <taxon>Rhodovulum</taxon>
    </lineage>
</organism>
<dbReference type="Gene3D" id="2.40.50.100">
    <property type="match status" value="1"/>
</dbReference>
<dbReference type="PROSITE" id="PS50968">
    <property type="entry name" value="BIOTINYL_LIPOYL"/>
    <property type="match status" value="1"/>
</dbReference>
<dbReference type="InterPro" id="IPR000089">
    <property type="entry name" value="Biotin_lipoyl"/>
</dbReference>
<sequence>MGTFAMPSLGADMEAGTLVEWLVAPGDTVKRGDIVAVVETQKGAIEIECFEEGVVERLEAEIGAELPVGAPLAVIRGAGEAPAAEPAPAAPAAPVAAAPAEPATSAPAPAPAPAAVTGLAASPAARARAAELGLDLATVKGTGPGGAIVLADVEGPAPARPATKAAAKPADRMTEMRKAIAAAMAKSKREIPHYYLFHKIDLQAATDWVAETNAGRPPEKRLLMGALLAKATALAAASSKMVNGHYGSEGFEKSDAVHLGMAVSLRGGGLIAPAILDAETLSLDAMMDAIRDVVARTRAGRLRSSEMTMGTITLSSLGEKGVEAMAGIIYPPQVALVGFGTPMPRPVALGTEVALRETVTVSLAADHRASDGRLGARFLVEIDRLLQSPEAL</sequence>
<dbReference type="PROSITE" id="PS51826">
    <property type="entry name" value="PSBD"/>
    <property type="match status" value="1"/>
</dbReference>
<dbReference type="Gene3D" id="4.10.320.10">
    <property type="entry name" value="E3-binding domain"/>
    <property type="match status" value="1"/>
</dbReference>
<evidence type="ECO:0000259" key="8">
    <source>
        <dbReference type="PROSITE" id="PS50968"/>
    </source>
</evidence>
<evidence type="ECO:0000256" key="4">
    <source>
        <dbReference type="ARBA" id="ARBA00022679"/>
    </source>
</evidence>
<keyword evidence="11" id="KW-1185">Reference proteome</keyword>
<dbReference type="Proteomes" id="UP001560019">
    <property type="component" value="Unassembled WGS sequence"/>
</dbReference>
<evidence type="ECO:0000256" key="7">
    <source>
        <dbReference type="RuleBase" id="RU003423"/>
    </source>
</evidence>
<name>A0ABV3XWI9_9RHOB</name>
<keyword evidence="4 7" id="KW-0808">Transferase</keyword>
<comment type="subunit">
    <text evidence="3">Forms a 24-polypeptide structural core with octahedral symmetry.</text>
</comment>
<dbReference type="EMBL" id="JBEHHI010000003">
    <property type="protein sequence ID" value="MEX5729727.1"/>
    <property type="molecule type" value="Genomic_DNA"/>
</dbReference>
<feature type="domain" description="Lipoyl-binding" evidence="8">
    <location>
        <begin position="1"/>
        <end position="76"/>
    </location>
</feature>
<dbReference type="CDD" id="cd06849">
    <property type="entry name" value="lipoyl_domain"/>
    <property type="match status" value="1"/>
</dbReference>
<dbReference type="InterPro" id="IPR036625">
    <property type="entry name" value="E3-bd_dom_sf"/>
</dbReference>
<keyword evidence="10" id="KW-0670">Pyruvate</keyword>
<keyword evidence="6 7" id="KW-0012">Acyltransferase</keyword>
<gene>
    <name evidence="10" type="ORF">Ga0609869_003080</name>
</gene>
<dbReference type="EC" id="2.3.1.-" evidence="7"/>
<dbReference type="PROSITE" id="PS00189">
    <property type="entry name" value="LIPOYL"/>
    <property type="match status" value="1"/>
</dbReference>
<evidence type="ECO:0000256" key="5">
    <source>
        <dbReference type="ARBA" id="ARBA00022823"/>
    </source>
</evidence>
<comment type="cofactor">
    <cofactor evidence="1 7">
        <name>(R)-lipoate</name>
        <dbReference type="ChEBI" id="CHEBI:83088"/>
    </cofactor>
</comment>
<proteinExistence type="inferred from homology"/>
<evidence type="ECO:0000256" key="3">
    <source>
        <dbReference type="ARBA" id="ARBA00011484"/>
    </source>
</evidence>